<feature type="compositionally biased region" description="Polar residues" evidence="6">
    <location>
        <begin position="621"/>
        <end position="634"/>
    </location>
</feature>
<keyword evidence="4 7" id="KW-1133">Transmembrane helix</keyword>
<dbReference type="Gene3D" id="3.40.50.300">
    <property type="entry name" value="P-loop containing nucleotide triphosphate hydrolases"/>
    <property type="match status" value="2"/>
</dbReference>
<keyword evidence="5 7" id="KW-0472">Membrane</keyword>
<keyword evidence="3 7" id="KW-0812">Transmembrane</keyword>
<evidence type="ECO:0000256" key="5">
    <source>
        <dbReference type="ARBA" id="ARBA00023136"/>
    </source>
</evidence>
<evidence type="ECO:0000313" key="9">
    <source>
        <dbReference type="EMBL" id="GBF34585.1"/>
    </source>
</evidence>
<feature type="domain" description="Type IV secretion system coupling protein TraD DNA-binding" evidence="8">
    <location>
        <begin position="400"/>
        <end position="557"/>
    </location>
</feature>
<dbReference type="InterPro" id="IPR027417">
    <property type="entry name" value="P-loop_NTPase"/>
</dbReference>
<feature type="compositionally biased region" description="Basic and acidic residues" evidence="6">
    <location>
        <begin position="609"/>
        <end position="620"/>
    </location>
</feature>
<evidence type="ECO:0000259" key="8">
    <source>
        <dbReference type="Pfam" id="PF10412"/>
    </source>
</evidence>
<dbReference type="PROSITE" id="PS51257">
    <property type="entry name" value="PROKAR_LIPOPROTEIN"/>
    <property type="match status" value="1"/>
</dbReference>
<dbReference type="CDD" id="cd01127">
    <property type="entry name" value="TrwB_TraG_TraD_VirD4"/>
    <property type="match status" value="1"/>
</dbReference>
<name>A0A2L2XEC7_9FIRM</name>
<evidence type="ECO:0000256" key="6">
    <source>
        <dbReference type="SAM" id="MobiDB-lite"/>
    </source>
</evidence>
<dbReference type="InterPro" id="IPR019476">
    <property type="entry name" value="T4SS_TraD_DNA-bd"/>
</dbReference>
<keyword evidence="2" id="KW-1003">Cell membrane</keyword>
<organism evidence="9 10">
    <name type="scientific">Desulfocucumis palustris</name>
    <dbReference type="NCBI Taxonomy" id="1898651"/>
    <lineage>
        <taxon>Bacteria</taxon>
        <taxon>Bacillati</taxon>
        <taxon>Bacillota</taxon>
        <taxon>Clostridia</taxon>
        <taxon>Eubacteriales</taxon>
        <taxon>Desulfocucumaceae</taxon>
        <taxon>Desulfocucumis</taxon>
    </lineage>
</organism>
<dbReference type="PANTHER" id="PTHR37937:SF1">
    <property type="entry name" value="CONJUGATIVE TRANSFER: DNA TRANSPORT"/>
    <property type="match status" value="1"/>
</dbReference>
<accession>A0A2L2XEC7</accession>
<feature type="compositionally biased region" description="Polar residues" evidence="6">
    <location>
        <begin position="641"/>
        <end position="650"/>
    </location>
</feature>
<dbReference type="SUPFAM" id="SSF52540">
    <property type="entry name" value="P-loop containing nucleoside triphosphate hydrolases"/>
    <property type="match status" value="1"/>
</dbReference>
<feature type="compositionally biased region" description="Basic and acidic residues" evidence="6">
    <location>
        <begin position="654"/>
        <end position="663"/>
    </location>
</feature>
<evidence type="ECO:0000256" key="7">
    <source>
        <dbReference type="SAM" id="Phobius"/>
    </source>
</evidence>
<feature type="transmembrane region" description="Helical" evidence="7">
    <location>
        <begin position="94"/>
        <end position="114"/>
    </location>
</feature>
<gene>
    <name evidence="9" type="ORF">DCCM_3704</name>
</gene>
<protein>
    <recommendedName>
        <fullName evidence="8">Type IV secretion system coupling protein TraD DNA-binding domain-containing protein</fullName>
    </recommendedName>
</protein>
<feature type="transmembrane region" description="Helical" evidence="7">
    <location>
        <begin position="34"/>
        <end position="51"/>
    </location>
</feature>
<evidence type="ECO:0000256" key="4">
    <source>
        <dbReference type="ARBA" id="ARBA00022989"/>
    </source>
</evidence>
<evidence type="ECO:0000256" key="3">
    <source>
        <dbReference type="ARBA" id="ARBA00022692"/>
    </source>
</evidence>
<dbReference type="AlphaFoldDB" id="A0A2L2XEC7"/>
<comment type="subcellular location">
    <subcellularLocation>
        <location evidence="1">Cell membrane</location>
        <topology evidence="1">Multi-pass membrane protein</topology>
    </subcellularLocation>
</comment>
<evidence type="ECO:0000256" key="1">
    <source>
        <dbReference type="ARBA" id="ARBA00004651"/>
    </source>
</evidence>
<sequence length="663" mass="73538">MSRFNFMGVVLSAIGILGFACSLAALPNPPTVPALISAVLIAAGLAGGLAGAGLPYIVSVFAMSAWAIVQYTSGPLYRYLRNMPDKLIPEPVKYLKIMLFMEIILVMVFLLLGFRAIKNSRDMKALGSGESPVPSFLFRLKEAKKGEKPDCLDTVLCYDRKTKKPVTLQAKSRFLNTAIFGTTGTGKTRSMFVPLIEQDISRIARGNIMALTVIEPTKDLTDEAALICDKAGVPYVYVDPTNENTKKFNVLQGDKIIAAEATRSVLAALFGKQESFFGQVQQTAARNTVLLLKELRGDNLDIMDVLRTLRDAGKLQATVNQLKSRQGEADLVQYFEFELLGSMKDKYHQFAAGLRQQLEDIGGNRLLKRVLSGNSDINLDTHLRNGGVLIVNTAMGELMKKLSEVWGQYILMHLIAAIYRKPRETWQVSHALYIDELPKYLNPDIGFEDLLAIGRKYGNMTTAGIQSTSQLTLRLGKIEHTKTYLTLFRNKVVFGGMDATDAKLFSDEFGEKEVEMKQSTYENKIIVPSPWAKSYRTTRTLEKRYTYTELMELEGYQFIYRIVKNARLQPPGEGTGKLVDVEKLKPPSFVLPPQKQQAEKGTIRFMPPGERDSNFLEREGSGNTPAPSPKQSSGNAGGPASKTNGGNAIQNRPPETKKDGFWK</sequence>
<comment type="caution">
    <text evidence="9">The sequence shown here is derived from an EMBL/GenBank/DDBJ whole genome shotgun (WGS) entry which is preliminary data.</text>
</comment>
<dbReference type="PANTHER" id="PTHR37937">
    <property type="entry name" value="CONJUGATIVE TRANSFER: DNA TRANSPORT"/>
    <property type="match status" value="1"/>
</dbReference>
<dbReference type="OrthoDB" id="9766496at2"/>
<dbReference type="GO" id="GO:0005886">
    <property type="term" value="C:plasma membrane"/>
    <property type="evidence" value="ECO:0007669"/>
    <property type="project" value="UniProtKB-SubCell"/>
</dbReference>
<dbReference type="Pfam" id="PF10412">
    <property type="entry name" value="TrwB_AAD_bind"/>
    <property type="match status" value="1"/>
</dbReference>
<feature type="region of interest" description="Disordered" evidence="6">
    <location>
        <begin position="587"/>
        <end position="663"/>
    </location>
</feature>
<dbReference type="Proteomes" id="UP000239549">
    <property type="component" value="Unassembled WGS sequence"/>
</dbReference>
<keyword evidence="10" id="KW-1185">Reference proteome</keyword>
<evidence type="ECO:0000313" key="10">
    <source>
        <dbReference type="Proteomes" id="UP000239549"/>
    </source>
</evidence>
<dbReference type="RefSeq" id="WP_128739151.1">
    <property type="nucleotide sequence ID" value="NZ_BFAV01000142.1"/>
</dbReference>
<reference evidence="10" key="1">
    <citation type="submission" date="2018-02" db="EMBL/GenBank/DDBJ databases">
        <title>Genome sequence of Desulfocucumis palustris strain NAW-5.</title>
        <authorList>
            <person name="Watanabe M."/>
            <person name="Kojima H."/>
            <person name="Fukui M."/>
        </authorList>
    </citation>
    <scope>NUCLEOTIDE SEQUENCE [LARGE SCALE GENOMIC DNA]</scope>
    <source>
        <strain evidence="10">NAW-5</strain>
    </source>
</reference>
<dbReference type="EMBL" id="BFAV01000142">
    <property type="protein sequence ID" value="GBF34585.1"/>
    <property type="molecule type" value="Genomic_DNA"/>
</dbReference>
<dbReference type="InterPro" id="IPR051539">
    <property type="entry name" value="T4SS-coupling_protein"/>
</dbReference>
<proteinExistence type="predicted"/>
<evidence type="ECO:0000256" key="2">
    <source>
        <dbReference type="ARBA" id="ARBA00022475"/>
    </source>
</evidence>